<gene>
    <name evidence="1" type="ORF">AFI02nite_34530</name>
</gene>
<protein>
    <submittedName>
        <fullName evidence="1">Uncharacterized protein</fullName>
    </submittedName>
</protein>
<organism evidence="1 2">
    <name type="scientific">Aliivibrio fischeri</name>
    <name type="common">Vibrio fischeri</name>
    <dbReference type="NCBI Taxonomy" id="668"/>
    <lineage>
        <taxon>Bacteria</taxon>
        <taxon>Pseudomonadati</taxon>
        <taxon>Pseudomonadota</taxon>
        <taxon>Gammaproteobacteria</taxon>
        <taxon>Vibrionales</taxon>
        <taxon>Vibrionaceae</taxon>
        <taxon>Aliivibrio</taxon>
    </lineage>
</organism>
<dbReference type="RefSeq" id="WP_146865956.1">
    <property type="nucleotide sequence ID" value="NZ_BJTZ01000029.1"/>
</dbReference>
<proteinExistence type="predicted"/>
<sequence>MMVIPELVSLPHNGKPQAVLRKLKKAWPSTFSLAFIRDERVCLYTANEAAVVRSELWRDALIARDVNLSSVAILEVLSDSNEVPQLYCVVIENGEVVSQWLQSSLNITENVTILSAKTVLCAVSNESLVFHGQWCLPLTDIELENLSAYTLKAKKTVWGWALGSGVAALGLSALLMWPEPPPKQVVIDEVSTAQVVIDPWAEYRTVMKDAYSASDTLHQVQNAMAVAQLLPPKWKADEIKVQDGVVTLTIQREKLGQVQLFSAWLEQHSGLTPYVTFSRDGAMLKTPIEKPTGIWSERVIPIEPTQQALLDTLASMKFEVKALNERKGVYQHTSFSLKQSFDLFDVEVLMSLMAPLPMTVADFSLFPASDDGWQGEITFSFYGVNS</sequence>
<evidence type="ECO:0000313" key="2">
    <source>
        <dbReference type="Proteomes" id="UP000321787"/>
    </source>
</evidence>
<dbReference type="EMBL" id="BJTZ01000029">
    <property type="protein sequence ID" value="GEK15417.1"/>
    <property type="molecule type" value="Genomic_DNA"/>
</dbReference>
<name>A0A510ULB0_ALIFS</name>
<comment type="caution">
    <text evidence="1">The sequence shown here is derived from an EMBL/GenBank/DDBJ whole genome shotgun (WGS) entry which is preliminary data.</text>
</comment>
<dbReference type="Proteomes" id="UP000321787">
    <property type="component" value="Unassembled WGS sequence"/>
</dbReference>
<accession>A0A510ULB0</accession>
<evidence type="ECO:0000313" key="1">
    <source>
        <dbReference type="EMBL" id="GEK15417.1"/>
    </source>
</evidence>
<dbReference type="AlphaFoldDB" id="A0A510ULB0"/>
<reference evidence="1 2" key="1">
    <citation type="submission" date="2019-07" db="EMBL/GenBank/DDBJ databases">
        <title>Whole genome shotgun sequence of Aliivibrio fischeri NBRC 101058.</title>
        <authorList>
            <person name="Hosoyama A."/>
            <person name="Uohara A."/>
            <person name="Ohji S."/>
            <person name="Ichikawa N."/>
        </authorList>
    </citation>
    <scope>NUCLEOTIDE SEQUENCE [LARGE SCALE GENOMIC DNA]</scope>
    <source>
        <strain evidence="1 2">NBRC 101058</strain>
    </source>
</reference>